<dbReference type="AlphaFoldDB" id="T1FAT6"/>
<dbReference type="EMBL" id="KB097106">
    <property type="protein sequence ID" value="ESN99548.1"/>
    <property type="molecule type" value="Genomic_DNA"/>
</dbReference>
<protein>
    <submittedName>
        <fullName evidence="3 4">Uncharacterized protein</fullName>
    </submittedName>
</protein>
<dbReference type="EMBL" id="AMQM01005807">
    <property type="status" value="NOT_ANNOTATED_CDS"/>
    <property type="molecule type" value="Genomic_DNA"/>
</dbReference>
<evidence type="ECO:0000256" key="2">
    <source>
        <dbReference type="SAM" id="Phobius"/>
    </source>
</evidence>
<feature type="region of interest" description="Disordered" evidence="1">
    <location>
        <begin position="557"/>
        <end position="581"/>
    </location>
</feature>
<gene>
    <name evidence="4" type="primary">20205935</name>
    <name evidence="3" type="ORF">HELRODRAFT_176715</name>
</gene>
<feature type="transmembrane region" description="Helical" evidence="2">
    <location>
        <begin position="221"/>
        <end position="241"/>
    </location>
</feature>
<dbReference type="EnsemblMetazoa" id="HelroT176715">
    <property type="protein sequence ID" value="HelroP176715"/>
    <property type="gene ID" value="HelroG176715"/>
</dbReference>
<feature type="transmembrane region" description="Helical" evidence="2">
    <location>
        <begin position="18"/>
        <end position="36"/>
    </location>
</feature>
<evidence type="ECO:0000313" key="4">
    <source>
        <dbReference type="EnsemblMetazoa" id="HelroP176715"/>
    </source>
</evidence>
<proteinExistence type="predicted"/>
<name>T1FAT6_HELRO</name>
<evidence type="ECO:0000256" key="1">
    <source>
        <dbReference type="SAM" id="MobiDB-lite"/>
    </source>
</evidence>
<feature type="compositionally biased region" description="Low complexity" evidence="1">
    <location>
        <begin position="366"/>
        <end position="375"/>
    </location>
</feature>
<feature type="transmembrane region" description="Helical" evidence="2">
    <location>
        <begin position="48"/>
        <end position="70"/>
    </location>
</feature>
<dbReference type="InParanoid" id="T1FAT6"/>
<organism evidence="4 5">
    <name type="scientific">Helobdella robusta</name>
    <name type="common">Californian leech</name>
    <dbReference type="NCBI Taxonomy" id="6412"/>
    <lineage>
        <taxon>Eukaryota</taxon>
        <taxon>Metazoa</taxon>
        <taxon>Spiralia</taxon>
        <taxon>Lophotrochozoa</taxon>
        <taxon>Annelida</taxon>
        <taxon>Clitellata</taxon>
        <taxon>Hirudinea</taxon>
        <taxon>Rhynchobdellida</taxon>
        <taxon>Glossiphoniidae</taxon>
        <taxon>Helobdella</taxon>
    </lineage>
</organism>
<reference evidence="3 5" key="2">
    <citation type="journal article" date="2013" name="Nature">
        <title>Insights into bilaterian evolution from three spiralian genomes.</title>
        <authorList>
            <person name="Simakov O."/>
            <person name="Marletaz F."/>
            <person name="Cho S.J."/>
            <person name="Edsinger-Gonzales E."/>
            <person name="Havlak P."/>
            <person name="Hellsten U."/>
            <person name="Kuo D.H."/>
            <person name="Larsson T."/>
            <person name="Lv J."/>
            <person name="Arendt D."/>
            <person name="Savage R."/>
            <person name="Osoegawa K."/>
            <person name="de Jong P."/>
            <person name="Grimwood J."/>
            <person name="Chapman J.A."/>
            <person name="Shapiro H."/>
            <person name="Aerts A."/>
            <person name="Otillar R.P."/>
            <person name="Terry A.Y."/>
            <person name="Boore J.L."/>
            <person name="Grigoriev I.V."/>
            <person name="Lindberg D.R."/>
            <person name="Seaver E.C."/>
            <person name="Weisblat D.A."/>
            <person name="Putnam N.H."/>
            <person name="Rokhsar D.S."/>
        </authorList>
    </citation>
    <scope>NUCLEOTIDE SEQUENCE</scope>
</reference>
<keyword evidence="2" id="KW-0472">Membrane</keyword>
<dbReference type="HOGENOM" id="CLU_269092_0_0_1"/>
<evidence type="ECO:0000313" key="5">
    <source>
        <dbReference type="Proteomes" id="UP000015101"/>
    </source>
</evidence>
<feature type="compositionally biased region" description="Acidic residues" evidence="1">
    <location>
        <begin position="569"/>
        <end position="578"/>
    </location>
</feature>
<keyword evidence="2" id="KW-0812">Transmembrane</keyword>
<dbReference type="RefSeq" id="XP_009022317.1">
    <property type="nucleotide sequence ID" value="XM_009024069.1"/>
</dbReference>
<evidence type="ECO:0000313" key="3">
    <source>
        <dbReference type="EMBL" id="ESN99548.1"/>
    </source>
</evidence>
<dbReference type="CTD" id="20205935"/>
<keyword evidence="5" id="KW-1185">Reference proteome</keyword>
<feature type="region of interest" description="Disordered" evidence="1">
    <location>
        <begin position="423"/>
        <end position="453"/>
    </location>
</feature>
<feature type="transmembrane region" description="Helical" evidence="2">
    <location>
        <begin position="262"/>
        <end position="281"/>
    </location>
</feature>
<feature type="region of interest" description="Disordered" evidence="1">
    <location>
        <begin position="366"/>
        <end position="393"/>
    </location>
</feature>
<sequence>MGLIVSMFISSNEAKWHTLYRIVCVQLFVLSCCIALRKTVSRKKKPSLKYLHAIVATFEVSFISYVETIIYKISGLNPFMMSFFLTAIFYHIVDSFDDWSNCGPPVLLNNTLIDPFIKVFAPEAPPINAIRTNYEAPTTGPINANQEAKHNVKDLTKESNGGQKILEDKITLKNKLWDVFNRCLLVVIFQYVLSSIMHAILELEFEEDDVKCLTCCNHDHSITVFLILLTAALEFSASFAVEALLTQSERLRCVSKVTLDSIFKLIITSILFLFGLPFVRIELSPYIGLLYISQQSSKPTYLMMHCVSSFLGVMAAFLWFQKPDYPQDYTNLDGPDHQQYSKMDQSLNNFEGKGMFIEEMIQMNNNNTNNNNDYNIPTTSTNKKNHQQQKLKHRRVNQKVIDKYLRDMKCDWLYSEPYEHRSANNNTALSCNNNNDDPSETNNSSDSSARVNNINNNNISKNIRNLSNNNNIINNNNINNNFINKIKNKHNTNNNSNGRTNNTNNINYINNTCNTNIFSHTSNKISNRTFHSISRQTFVEQKTCEGIKIANNHHVPNWSKLHGASESSNNDDDDDDDDNASKSNLLLLDSIHWKQPGTRHNYSSRRRCSSVSSDELHRRVAAKKNILSPKPNLHFRRFSDTSLATPRVLPVKKHCREAHKLKSSPVFSDDDGHSPAVCYPHQNKNKNGRMNICFVDELKDSDEDSGCFDNTDQKNCLKDFSKPLNLSRQHDILAASDINYVKVLRDNEQLQNVLPKIKEQYRKLHKKQKSRTNVSPGLKSLSPKIFYSNLETSVDVFKSSDKNSSLNGFHPPSLEREENVLSKRFSRKKFSPKTFLSKNCSPKKYKPKQQFSSSRYSPEKCMTNDYFPHTMSTKKFSSKRYSPVSCYSDKFSNVLEYNNGLKFNSGCRHSTAFSNKTCSNSKQETNKKNVEQSPQNIFGVTKIKNPKKFNYMYLHKNTDDECWRGGIYMPNSSPNSDVRGSNWDMRHSTNNSCRHKKEDRMKISSGPNVNMATYAMDSSTPFDQSTQHHHLPCYRRHKSSPLFRQPFHVICSSSSSSELQSFSSSSVSLNEENQVNVNNFLGTRSQNYGQGRNYNCLKPTSPVCHPCHAMSRRANKNCFNKYIPTNMNNRRLEKEQRVGNSTMFINDETLMAPTFLNARNCTAMRSSLLESRKAKVNFGDPCLNDYGRSPYVHCQISSTNLGGQDCSNDHCFYDISE</sequence>
<reference evidence="4" key="3">
    <citation type="submission" date="2015-06" db="UniProtKB">
        <authorList>
            <consortium name="EnsemblMetazoa"/>
        </authorList>
    </citation>
    <scope>IDENTIFICATION</scope>
</reference>
<dbReference type="EMBL" id="AMQM01005806">
    <property type="status" value="NOT_ANNOTATED_CDS"/>
    <property type="molecule type" value="Genomic_DNA"/>
</dbReference>
<feature type="transmembrane region" description="Helical" evidence="2">
    <location>
        <begin position="179"/>
        <end position="201"/>
    </location>
</feature>
<dbReference type="GeneID" id="20205935"/>
<feature type="compositionally biased region" description="Basic residues" evidence="1">
    <location>
        <begin position="383"/>
        <end position="393"/>
    </location>
</feature>
<feature type="transmembrane region" description="Helical" evidence="2">
    <location>
        <begin position="76"/>
        <end position="93"/>
    </location>
</feature>
<feature type="compositionally biased region" description="Low complexity" evidence="1">
    <location>
        <begin position="424"/>
        <end position="453"/>
    </location>
</feature>
<accession>T1FAT6</accession>
<reference evidence="5" key="1">
    <citation type="submission" date="2012-12" db="EMBL/GenBank/DDBJ databases">
        <authorList>
            <person name="Hellsten U."/>
            <person name="Grimwood J."/>
            <person name="Chapman J.A."/>
            <person name="Shapiro H."/>
            <person name="Aerts A."/>
            <person name="Otillar R.P."/>
            <person name="Terry A.Y."/>
            <person name="Boore J.L."/>
            <person name="Simakov O."/>
            <person name="Marletaz F."/>
            <person name="Cho S.-J."/>
            <person name="Edsinger-Gonzales E."/>
            <person name="Havlak P."/>
            <person name="Kuo D.-H."/>
            <person name="Larsson T."/>
            <person name="Lv J."/>
            <person name="Arendt D."/>
            <person name="Savage R."/>
            <person name="Osoegawa K."/>
            <person name="de Jong P."/>
            <person name="Lindberg D.R."/>
            <person name="Seaver E.C."/>
            <person name="Weisblat D.A."/>
            <person name="Putnam N.H."/>
            <person name="Grigoriev I.V."/>
            <person name="Rokhsar D.S."/>
        </authorList>
    </citation>
    <scope>NUCLEOTIDE SEQUENCE</scope>
</reference>
<dbReference type="KEGG" id="hro:HELRODRAFT_176715"/>
<keyword evidence="2" id="KW-1133">Transmembrane helix</keyword>
<dbReference type="Proteomes" id="UP000015101">
    <property type="component" value="Unassembled WGS sequence"/>
</dbReference>